<dbReference type="Pfam" id="PF01593">
    <property type="entry name" value="Amino_oxidase"/>
    <property type="match status" value="1"/>
</dbReference>
<sequence>MIANLPERLRMGDKQKCVVIGAGIAGLAAAIRMKARGYEVEVYEAAPTPGGKMRQKYANDFRFDMGPSIVTLPHLIDELFELHGKDPRAYFSYSLLEKPFKFFFEDGTLIQAYSDTEKFGEEIENKTEDTKKRFKKYLKNIRKKYTITRPVFIERSIHRVKDMLHHNVVLGLIRFSKIEAFKTMDKANRNHFKDSRMVRMFNNYATYVGSNPFVAPATLNVIQHLELSLGMYMPDKGIYSIVEALFKLAEDVGIRFYFNSRVERILAEQTKAHGVLVNGHNVEADLVVSNMDVYLTYQHLLPDWTPPQHVINQPKSSSAVAFFWGMDRSFEQLGVHNMLYTEDQKEEFRAIYSDQNISSDPSLYLYISSKHVPADAPKGKENWFVLITAPNNQGQHWDEIVEETRKTAISKISRMLGEDIEDHIEYEDHIDPQKIEADLLGAYGSIYGNSSNSMFAAFLRHANFSRQIERLYFVGGSVHPGAGIPMCLNSAKIMEQVLRDK</sequence>
<dbReference type="InterPro" id="IPR054840">
    <property type="entry name" value="hydcarot_desat_CrtD"/>
</dbReference>
<accession>A0ABT3CW44</accession>
<evidence type="ECO:0000313" key="8">
    <source>
        <dbReference type="Proteomes" id="UP001300692"/>
    </source>
</evidence>
<dbReference type="NCBIfam" id="NF042421">
    <property type="entry name" value="hydcarot_desat_CrtD"/>
    <property type="match status" value="1"/>
</dbReference>
<dbReference type="GO" id="GO:0016491">
    <property type="term" value="F:oxidoreductase activity"/>
    <property type="evidence" value="ECO:0007669"/>
    <property type="project" value="UniProtKB-KW"/>
</dbReference>
<gene>
    <name evidence="7" type="primary">crtI</name>
    <name evidence="7" type="ORF">N7U62_14170</name>
</gene>
<evidence type="ECO:0000256" key="5">
    <source>
        <dbReference type="RuleBase" id="RU362075"/>
    </source>
</evidence>
<evidence type="ECO:0000259" key="6">
    <source>
        <dbReference type="Pfam" id="PF01593"/>
    </source>
</evidence>
<dbReference type="Proteomes" id="UP001300692">
    <property type="component" value="Unassembled WGS sequence"/>
</dbReference>
<keyword evidence="8" id="KW-1185">Reference proteome</keyword>
<name>A0ABT3CW44_9BACT</name>
<proteinExistence type="inferred from homology"/>
<dbReference type="PANTHER" id="PTHR43734">
    <property type="entry name" value="PHYTOENE DESATURASE"/>
    <property type="match status" value="1"/>
</dbReference>
<dbReference type="InterPro" id="IPR036188">
    <property type="entry name" value="FAD/NAD-bd_sf"/>
</dbReference>
<dbReference type="NCBIfam" id="TIGR02734">
    <property type="entry name" value="crtI_fam"/>
    <property type="match status" value="1"/>
</dbReference>
<dbReference type="InterPro" id="IPR014105">
    <property type="entry name" value="Carotenoid/retinoid_OxRdtase"/>
</dbReference>
<evidence type="ECO:0000256" key="3">
    <source>
        <dbReference type="ARBA" id="ARBA00022746"/>
    </source>
</evidence>
<dbReference type="InterPro" id="IPR002937">
    <property type="entry name" value="Amino_oxidase"/>
</dbReference>
<evidence type="ECO:0000256" key="4">
    <source>
        <dbReference type="ARBA" id="ARBA00023002"/>
    </source>
</evidence>
<evidence type="ECO:0000256" key="1">
    <source>
        <dbReference type="ARBA" id="ARBA00004829"/>
    </source>
</evidence>
<evidence type="ECO:0000256" key="2">
    <source>
        <dbReference type="ARBA" id="ARBA00006046"/>
    </source>
</evidence>
<feature type="domain" description="Amine oxidase" evidence="6">
    <location>
        <begin position="24"/>
        <end position="492"/>
    </location>
</feature>
<dbReference type="Gene3D" id="3.50.50.60">
    <property type="entry name" value="FAD/NAD(P)-binding domain"/>
    <property type="match status" value="2"/>
</dbReference>
<comment type="caution">
    <text evidence="7">The sequence shown here is derived from an EMBL/GenBank/DDBJ whole genome shotgun (WGS) entry which is preliminary data.</text>
</comment>
<dbReference type="EC" id="1.-.-.-" evidence="7"/>
<protein>
    <submittedName>
        <fullName evidence="7">Phytoene desaturase family protein</fullName>
        <ecNumber evidence="7">1.-.-.-</ecNumber>
    </submittedName>
</protein>
<dbReference type="PANTHER" id="PTHR43734:SF7">
    <property type="entry name" value="4,4'-DIAPONEUROSPORENE OXYGENASE"/>
    <property type="match status" value="1"/>
</dbReference>
<keyword evidence="3 5" id="KW-0125">Carotenoid biosynthesis</keyword>
<keyword evidence="4 5" id="KW-0560">Oxidoreductase</keyword>
<evidence type="ECO:0000313" key="7">
    <source>
        <dbReference type="EMBL" id="MCV9387824.1"/>
    </source>
</evidence>
<comment type="pathway">
    <text evidence="1 5">Carotenoid biosynthesis.</text>
</comment>
<dbReference type="EMBL" id="JAOYOD010000001">
    <property type="protein sequence ID" value="MCV9387824.1"/>
    <property type="molecule type" value="Genomic_DNA"/>
</dbReference>
<dbReference type="RefSeq" id="WP_264138642.1">
    <property type="nucleotide sequence ID" value="NZ_JAOYOD010000001.1"/>
</dbReference>
<reference evidence="7 8" key="1">
    <citation type="submission" date="2022-10" db="EMBL/GenBank/DDBJ databases">
        <title>Comparative genomics and taxonomic characterization of three novel marine species of genus Reichenbachiella exhibiting antioxidant and polysaccharide degradation activities.</title>
        <authorList>
            <person name="Muhammad N."/>
            <person name="Lee Y.-J."/>
            <person name="Ko J."/>
            <person name="Kim S.-G."/>
        </authorList>
    </citation>
    <scope>NUCLEOTIDE SEQUENCE [LARGE SCALE GENOMIC DNA]</scope>
    <source>
        <strain evidence="7 8">ABR2-5</strain>
    </source>
</reference>
<dbReference type="SUPFAM" id="SSF51905">
    <property type="entry name" value="FAD/NAD(P)-binding domain"/>
    <property type="match status" value="1"/>
</dbReference>
<comment type="similarity">
    <text evidence="2 5">Belongs to the carotenoid/retinoid oxidoreductase family.</text>
</comment>
<organism evidence="7 8">
    <name type="scientific">Reichenbachiella ulvae</name>
    <dbReference type="NCBI Taxonomy" id="2980104"/>
    <lineage>
        <taxon>Bacteria</taxon>
        <taxon>Pseudomonadati</taxon>
        <taxon>Bacteroidota</taxon>
        <taxon>Cytophagia</taxon>
        <taxon>Cytophagales</taxon>
        <taxon>Reichenbachiellaceae</taxon>
        <taxon>Reichenbachiella</taxon>
    </lineage>
</organism>